<reference evidence="2 3" key="1">
    <citation type="submission" date="2017-12" db="EMBL/GenBank/DDBJ databases">
        <title>Isolation and characterization of an aerobic denitrifying Pseudomonas monteilii CY06 from aquaculture ponds.</title>
        <authorList>
            <person name="Ma Q."/>
            <person name="Cai Y."/>
            <person name="He Z."/>
        </authorList>
    </citation>
    <scope>NUCLEOTIDE SEQUENCE [LARGE SCALE GENOMIC DNA]</scope>
    <source>
        <strain evidence="2 3">CY06</strain>
    </source>
</reference>
<dbReference type="RefSeq" id="WP_071537926.1">
    <property type="nucleotide sequence ID" value="NZ_PJCG01000003.1"/>
</dbReference>
<dbReference type="Proteomes" id="UP000233399">
    <property type="component" value="Unassembled WGS sequence"/>
</dbReference>
<gene>
    <name evidence="2" type="ORF">CXB65_02835</name>
</gene>
<organism evidence="2 3">
    <name type="scientific">Pseudomonas monteilii</name>
    <dbReference type="NCBI Taxonomy" id="76759"/>
    <lineage>
        <taxon>Bacteria</taxon>
        <taxon>Pseudomonadati</taxon>
        <taxon>Pseudomonadota</taxon>
        <taxon>Gammaproteobacteria</taxon>
        <taxon>Pseudomonadales</taxon>
        <taxon>Pseudomonadaceae</taxon>
        <taxon>Pseudomonas</taxon>
    </lineage>
</organism>
<name>A0A2N1IY61_9PSED</name>
<sequence length="212" mass="24136">MTVRKVVTRRSCHFRGYFPSLKNGMAVPWESQLEGAFFRLLELSPEVASYIVQPSTERIPLNGSTFTHIPDIRVFRSDGSDWWFEVKPESKLKIASVRARLDAAQEYFARTGRGYSVVSESQIKKQHVEKTLADLMYHRRGPLLCDRKLEEVCELLVKHEPGNLSELLAVFGKPQGWRLLGLGVIGVELDKPINDDSRVYLQGGHRHANLFA</sequence>
<evidence type="ECO:0000313" key="3">
    <source>
        <dbReference type="Proteomes" id="UP000233399"/>
    </source>
</evidence>
<proteinExistence type="predicted"/>
<dbReference type="AlphaFoldDB" id="A0A2N1IY61"/>
<evidence type="ECO:0000313" key="2">
    <source>
        <dbReference type="EMBL" id="PKI25662.1"/>
    </source>
</evidence>
<protein>
    <submittedName>
        <fullName evidence="2">Transposase</fullName>
    </submittedName>
</protein>
<dbReference type="EMBL" id="PJCG01000003">
    <property type="protein sequence ID" value="PKI25662.1"/>
    <property type="molecule type" value="Genomic_DNA"/>
</dbReference>
<accession>A0A2N1IY61</accession>
<dbReference type="InterPro" id="IPR014833">
    <property type="entry name" value="TnsA_N"/>
</dbReference>
<comment type="caution">
    <text evidence="2">The sequence shown here is derived from an EMBL/GenBank/DDBJ whole genome shotgun (WGS) entry which is preliminary data.</text>
</comment>
<feature type="domain" description="TnsA endonuclease N-terminal" evidence="1">
    <location>
        <begin position="44"/>
        <end position="120"/>
    </location>
</feature>
<dbReference type="Pfam" id="PF08722">
    <property type="entry name" value="Tn7_TnsA-like_N"/>
    <property type="match status" value="1"/>
</dbReference>
<evidence type="ECO:0000259" key="1">
    <source>
        <dbReference type="Pfam" id="PF08722"/>
    </source>
</evidence>